<keyword evidence="11" id="KW-0479">Metal-binding</keyword>
<dbReference type="Gene3D" id="1.20.1300.10">
    <property type="entry name" value="Fumarate reductase/succinate dehydrogenase, transmembrane subunit"/>
    <property type="match status" value="1"/>
</dbReference>
<dbReference type="UniPathway" id="UPA00223"/>
<evidence type="ECO:0000256" key="1">
    <source>
        <dbReference type="ARBA" id="ARBA00001971"/>
    </source>
</evidence>
<evidence type="ECO:0000313" key="17">
    <source>
        <dbReference type="EMBL" id="SEW28582.1"/>
    </source>
</evidence>
<comment type="function">
    <text evidence="2">Membrane-anchoring subunit of succinate dehydrogenase (SDH).</text>
</comment>
<dbReference type="NCBIfam" id="TIGR02968">
    <property type="entry name" value="succ_dehyd_anc"/>
    <property type="match status" value="1"/>
</dbReference>
<dbReference type="Pfam" id="PF01127">
    <property type="entry name" value="Sdh_cyt"/>
    <property type="match status" value="1"/>
</dbReference>
<evidence type="ECO:0000256" key="12">
    <source>
        <dbReference type="ARBA" id="ARBA00022982"/>
    </source>
</evidence>
<comment type="subcellular location">
    <subcellularLocation>
        <location evidence="3">Membrane</location>
        <topology evidence="3">Multi-pass membrane protein</topology>
    </subcellularLocation>
</comment>
<keyword evidence="12" id="KW-0249">Electron transport</keyword>
<name>A0A1I0QMJ9_9RHOB</name>
<proteinExistence type="predicted"/>
<accession>A0A1I0QMJ9</accession>
<protein>
    <recommendedName>
        <fullName evidence="6">Succinate dehydrogenase hydrophobic membrane anchor subunit</fullName>
    </recommendedName>
</protein>
<dbReference type="InterPro" id="IPR034804">
    <property type="entry name" value="SQR/QFR_C/D"/>
</dbReference>
<keyword evidence="7" id="KW-0813">Transport</keyword>
<dbReference type="GO" id="GO:0016020">
    <property type="term" value="C:membrane"/>
    <property type="evidence" value="ECO:0007669"/>
    <property type="project" value="UniProtKB-SubCell"/>
</dbReference>
<feature type="transmembrane region" description="Helical" evidence="16">
    <location>
        <begin position="56"/>
        <end position="77"/>
    </location>
</feature>
<comment type="pathway">
    <text evidence="4">Carbohydrate metabolism; tricarboxylic acid cycle.</text>
</comment>
<dbReference type="GO" id="GO:0006099">
    <property type="term" value="P:tricarboxylic acid cycle"/>
    <property type="evidence" value="ECO:0007669"/>
    <property type="project" value="UniProtKB-UniPathway"/>
</dbReference>
<feature type="transmembrane region" description="Helical" evidence="16">
    <location>
        <begin position="26"/>
        <end position="44"/>
    </location>
</feature>
<keyword evidence="9" id="KW-0349">Heme</keyword>
<dbReference type="EMBL" id="FOIZ01000001">
    <property type="protein sequence ID" value="SEW28582.1"/>
    <property type="molecule type" value="Genomic_DNA"/>
</dbReference>
<organism evidence="17 18">
    <name type="scientific">Cognatiyoonia koreensis</name>
    <dbReference type="NCBI Taxonomy" id="364200"/>
    <lineage>
        <taxon>Bacteria</taxon>
        <taxon>Pseudomonadati</taxon>
        <taxon>Pseudomonadota</taxon>
        <taxon>Alphaproteobacteria</taxon>
        <taxon>Rhodobacterales</taxon>
        <taxon>Paracoccaceae</taxon>
        <taxon>Cognatiyoonia</taxon>
    </lineage>
</organism>
<evidence type="ECO:0000256" key="14">
    <source>
        <dbReference type="ARBA" id="ARBA00023004"/>
    </source>
</evidence>
<evidence type="ECO:0000256" key="2">
    <source>
        <dbReference type="ARBA" id="ARBA00004050"/>
    </source>
</evidence>
<keyword evidence="13 16" id="KW-1133">Transmembrane helix</keyword>
<evidence type="ECO:0000256" key="9">
    <source>
        <dbReference type="ARBA" id="ARBA00022617"/>
    </source>
</evidence>
<reference evidence="17 18" key="1">
    <citation type="submission" date="2016-10" db="EMBL/GenBank/DDBJ databases">
        <authorList>
            <person name="de Groot N.N."/>
        </authorList>
    </citation>
    <scope>NUCLEOTIDE SEQUENCE [LARGE SCALE GENOMIC DNA]</scope>
    <source>
        <strain evidence="17 18">DSM 17925</strain>
    </source>
</reference>
<keyword evidence="14" id="KW-0408">Iron</keyword>
<evidence type="ECO:0000256" key="15">
    <source>
        <dbReference type="ARBA" id="ARBA00023136"/>
    </source>
</evidence>
<dbReference type="CDD" id="cd03495">
    <property type="entry name" value="SQR_TypeC_SdhD_like"/>
    <property type="match status" value="1"/>
</dbReference>
<dbReference type="InterPro" id="IPR014312">
    <property type="entry name" value="Succ_DH_anchor"/>
</dbReference>
<dbReference type="AlphaFoldDB" id="A0A1I0QMJ9"/>
<evidence type="ECO:0000256" key="10">
    <source>
        <dbReference type="ARBA" id="ARBA00022692"/>
    </source>
</evidence>
<dbReference type="RefSeq" id="WP_089993460.1">
    <property type="nucleotide sequence ID" value="NZ_FOIZ01000001.1"/>
</dbReference>
<evidence type="ECO:0000256" key="4">
    <source>
        <dbReference type="ARBA" id="ARBA00005163"/>
    </source>
</evidence>
<feature type="transmembrane region" description="Helical" evidence="16">
    <location>
        <begin position="98"/>
        <end position="122"/>
    </location>
</feature>
<sequence length="123" mass="13297">MAFLTDRKRASGMGSAKSGTEHHWQMMVSSVGLLILIPIFIFQFGSALGGTYEEVIAYYSRPVPAGIAMLTLLVGFFHFAKGVQTLIEDYVHGKARKIAIIAMICLSYGAAGLGIFALIRIAL</sequence>
<keyword evidence="8" id="KW-0816">Tricarboxylic acid cycle</keyword>
<dbReference type="STRING" id="364200.SAMN04488515_2029"/>
<evidence type="ECO:0000256" key="3">
    <source>
        <dbReference type="ARBA" id="ARBA00004141"/>
    </source>
</evidence>
<keyword evidence="18" id="KW-1185">Reference proteome</keyword>
<dbReference type="Proteomes" id="UP000199167">
    <property type="component" value="Unassembled WGS sequence"/>
</dbReference>
<keyword evidence="10 16" id="KW-0812">Transmembrane</keyword>
<evidence type="ECO:0000256" key="5">
    <source>
        <dbReference type="ARBA" id="ARBA00011558"/>
    </source>
</evidence>
<dbReference type="InterPro" id="IPR000701">
    <property type="entry name" value="SuccDH_FuR_B_TM-su"/>
</dbReference>
<evidence type="ECO:0000256" key="16">
    <source>
        <dbReference type="SAM" id="Phobius"/>
    </source>
</evidence>
<dbReference type="SUPFAM" id="SSF81343">
    <property type="entry name" value="Fumarate reductase respiratory complex transmembrane subunits"/>
    <property type="match status" value="1"/>
</dbReference>
<evidence type="ECO:0000313" key="18">
    <source>
        <dbReference type="Proteomes" id="UP000199167"/>
    </source>
</evidence>
<dbReference type="GO" id="GO:0046872">
    <property type="term" value="F:metal ion binding"/>
    <property type="evidence" value="ECO:0007669"/>
    <property type="project" value="UniProtKB-KW"/>
</dbReference>
<evidence type="ECO:0000256" key="11">
    <source>
        <dbReference type="ARBA" id="ARBA00022723"/>
    </source>
</evidence>
<comment type="cofactor">
    <cofactor evidence="1">
        <name>heme</name>
        <dbReference type="ChEBI" id="CHEBI:30413"/>
    </cofactor>
</comment>
<dbReference type="GO" id="GO:0020037">
    <property type="term" value="F:heme binding"/>
    <property type="evidence" value="ECO:0007669"/>
    <property type="project" value="InterPro"/>
</dbReference>
<evidence type="ECO:0000256" key="8">
    <source>
        <dbReference type="ARBA" id="ARBA00022532"/>
    </source>
</evidence>
<keyword evidence="15 16" id="KW-0472">Membrane</keyword>
<comment type="subunit">
    <text evidence="5">Part of an enzyme complex containing four subunits: a flavoprotein, an iron-sulfur protein, plus two membrane-anchoring proteins, SdhC and SdhD.</text>
</comment>
<dbReference type="OrthoDB" id="9809280at2"/>
<gene>
    <name evidence="17" type="ORF">SAMN04488515_2029</name>
</gene>
<evidence type="ECO:0000256" key="6">
    <source>
        <dbReference type="ARBA" id="ARBA00019425"/>
    </source>
</evidence>
<evidence type="ECO:0000256" key="7">
    <source>
        <dbReference type="ARBA" id="ARBA00022448"/>
    </source>
</evidence>
<evidence type="ECO:0000256" key="13">
    <source>
        <dbReference type="ARBA" id="ARBA00022989"/>
    </source>
</evidence>